<organism evidence="1 2">
    <name type="scientific">Lacticaseibacillus pantheris DSM 15945 = JCM 12539 = NBRC 106106</name>
    <dbReference type="NCBI Taxonomy" id="1423783"/>
    <lineage>
        <taxon>Bacteria</taxon>
        <taxon>Bacillati</taxon>
        <taxon>Bacillota</taxon>
        <taxon>Bacilli</taxon>
        <taxon>Lactobacillales</taxon>
        <taxon>Lactobacillaceae</taxon>
        <taxon>Lacticaseibacillus</taxon>
    </lineage>
</organism>
<dbReference type="Pfam" id="PF07722">
    <property type="entry name" value="Peptidase_C26"/>
    <property type="match status" value="1"/>
</dbReference>
<dbReference type="PANTHER" id="PTHR43235">
    <property type="entry name" value="GLUTAMINE AMIDOTRANSFERASE PB2B2.05-RELATED"/>
    <property type="match status" value="1"/>
</dbReference>
<dbReference type="InterPro" id="IPR044668">
    <property type="entry name" value="PuuD-like"/>
</dbReference>
<dbReference type="PROSITE" id="PS51273">
    <property type="entry name" value="GATASE_TYPE_1"/>
    <property type="match status" value="1"/>
</dbReference>
<reference evidence="1 2" key="1">
    <citation type="journal article" date="2015" name="Genome Announc.">
        <title>Expanding the biotechnology potential of lactobacilli through comparative genomics of 213 strains and associated genera.</title>
        <authorList>
            <person name="Sun Z."/>
            <person name="Harris H.M."/>
            <person name="McCann A."/>
            <person name="Guo C."/>
            <person name="Argimon S."/>
            <person name="Zhang W."/>
            <person name="Yang X."/>
            <person name="Jeffery I.B."/>
            <person name="Cooney J.C."/>
            <person name="Kagawa T.F."/>
            <person name="Liu W."/>
            <person name="Song Y."/>
            <person name="Salvetti E."/>
            <person name="Wrobel A."/>
            <person name="Rasinkangas P."/>
            <person name="Parkhill J."/>
            <person name="Rea M.C."/>
            <person name="O'Sullivan O."/>
            <person name="Ritari J."/>
            <person name="Douillard F.P."/>
            <person name="Paul Ross R."/>
            <person name="Yang R."/>
            <person name="Briner A.E."/>
            <person name="Felis G.E."/>
            <person name="de Vos W.M."/>
            <person name="Barrangou R."/>
            <person name="Klaenhammer T.R."/>
            <person name="Caufield P.W."/>
            <person name="Cui Y."/>
            <person name="Zhang H."/>
            <person name="O'Toole P.W."/>
        </authorList>
    </citation>
    <scope>NUCLEOTIDE SEQUENCE [LARGE SCALE GENOMIC DNA]</scope>
    <source>
        <strain evidence="1 2">DSM 15945</strain>
    </source>
</reference>
<dbReference type="Gene3D" id="3.40.50.880">
    <property type="match status" value="1"/>
</dbReference>
<comment type="caution">
    <text evidence="1">The sequence shown here is derived from an EMBL/GenBank/DDBJ whole genome shotgun (WGS) entry which is preliminary data.</text>
</comment>
<dbReference type="STRING" id="1423783.FC50_GL000169"/>
<evidence type="ECO:0000313" key="2">
    <source>
        <dbReference type="Proteomes" id="UP000051922"/>
    </source>
</evidence>
<dbReference type="InterPro" id="IPR011697">
    <property type="entry name" value="Peptidase_C26"/>
</dbReference>
<dbReference type="GO" id="GO:0016740">
    <property type="term" value="F:transferase activity"/>
    <property type="evidence" value="ECO:0007669"/>
    <property type="project" value="UniProtKB-KW"/>
</dbReference>
<dbReference type="PATRIC" id="fig|1423783.4.peg.177"/>
<dbReference type="PANTHER" id="PTHR43235:SF1">
    <property type="entry name" value="GLUTAMINE AMIDOTRANSFERASE PB2B2.05-RELATED"/>
    <property type="match status" value="1"/>
</dbReference>
<keyword evidence="1" id="KW-0315">Glutamine amidotransferase</keyword>
<name>A0A0R1U0J0_9LACO</name>
<dbReference type="OrthoDB" id="9813383at2"/>
<dbReference type="GO" id="GO:0033969">
    <property type="term" value="F:gamma-glutamyl-gamma-aminobutyrate hydrolase activity"/>
    <property type="evidence" value="ECO:0007669"/>
    <property type="project" value="TreeGrafter"/>
</dbReference>
<dbReference type="SUPFAM" id="SSF52317">
    <property type="entry name" value="Class I glutamine amidotransferase-like"/>
    <property type="match status" value="1"/>
</dbReference>
<dbReference type="InterPro" id="IPR029062">
    <property type="entry name" value="Class_I_gatase-like"/>
</dbReference>
<dbReference type="RefSeq" id="WP_054649556.1">
    <property type="nucleotide sequence ID" value="NZ_AZFJ01000036.1"/>
</dbReference>
<accession>A0A0R1U0J0</accession>
<keyword evidence="1" id="KW-0808">Transferase</keyword>
<dbReference type="GO" id="GO:0006598">
    <property type="term" value="P:polyamine catabolic process"/>
    <property type="evidence" value="ECO:0007669"/>
    <property type="project" value="TreeGrafter"/>
</dbReference>
<dbReference type="EMBL" id="AZFJ01000036">
    <property type="protein sequence ID" value="KRL86969.1"/>
    <property type="molecule type" value="Genomic_DNA"/>
</dbReference>
<dbReference type="Proteomes" id="UP000051922">
    <property type="component" value="Unassembled WGS sequence"/>
</dbReference>
<evidence type="ECO:0000313" key="1">
    <source>
        <dbReference type="EMBL" id="KRL86969.1"/>
    </source>
</evidence>
<keyword evidence="2" id="KW-1185">Reference proteome</keyword>
<sequence length="250" mass="27201">MTKPIIAMTADALADTNPRMPDDYPTFAPHDIKEAVFKAGGVPTILPFPDNPELAEDAAADMVPLFDGLILPGGPDVDPTLFGEEPMWNLGDTYYPKDYFELALIKAALAAGKPIFGICRGIQILNVALGGDVYQDTHTQNPDSYIRHPQVAPPHYPTHHVDITAGSRLSALLGDRAFVNSRHHQAVRKVGAGLTVTATAPDGIIEGLESTDNDLILAVQWHPENMWQHHPEQFGFFSDIVARAQAHKAD</sequence>
<dbReference type="AlphaFoldDB" id="A0A0R1U0J0"/>
<dbReference type="GO" id="GO:0005829">
    <property type="term" value="C:cytosol"/>
    <property type="evidence" value="ECO:0007669"/>
    <property type="project" value="TreeGrafter"/>
</dbReference>
<gene>
    <name evidence="1" type="ORF">FC50_GL000169</name>
</gene>
<dbReference type="CDD" id="cd01745">
    <property type="entry name" value="GATase1_2"/>
    <property type="match status" value="1"/>
</dbReference>
<proteinExistence type="predicted"/>
<protein>
    <submittedName>
        <fullName evidence="1">Glutamine amidotransferase</fullName>
    </submittedName>
</protein>